<protein>
    <recommendedName>
        <fullName evidence="4">Inositol 2-dehydrogenase/D-chiro-inositol 3-dehydrogenase</fullName>
        <ecNumber evidence="4">1.1.1.18</ecNumber>
        <ecNumber evidence="4">1.1.1.369</ecNumber>
    </recommendedName>
    <alternativeName>
        <fullName evidence="4">Myo-inositol 2-dehydrogenase/D-chiro-inositol 3-dehydrogenase</fullName>
        <shortName evidence="4">MI 2-dehydrogenase/DCI 3-dehydrogenase</shortName>
    </alternativeName>
</protein>
<dbReference type="EC" id="1.1.1.18" evidence="4"/>
<dbReference type="Pfam" id="PF01408">
    <property type="entry name" value="GFO_IDH_MocA"/>
    <property type="match status" value="1"/>
</dbReference>
<dbReference type="InterPro" id="IPR004104">
    <property type="entry name" value="Gfo/Idh/MocA-like_OxRdtase_C"/>
</dbReference>
<keyword evidence="8" id="KW-1185">Reference proteome</keyword>
<comment type="pathway">
    <text evidence="4">Polyol metabolism; myo-inositol degradation into acetyl-CoA; acetyl-CoA from myo-inositol: step 1/7.</text>
</comment>
<feature type="domain" description="Gfo/Idh/MocA-like oxidoreductase C-terminal" evidence="6">
    <location>
        <begin position="137"/>
        <end position="323"/>
    </location>
</feature>
<comment type="function">
    <text evidence="4">Involved in the oxidation of myo-inositol (MI) and D-chiro-inositol (DCI) to 2-keto-myo-inositol (2KMI or 2-inosose) and 1-keto-D-chiro-inositol (1KDCI), respectively.</text>
</comment>
<keyword evidence="3 4" id="KW-0520">NAD</keyword>
<comment type="catalytic activity">
    <reaction evidence="4">
        <text>1D-chiro-inositol + NAD(+) = scyllo-inosine + NADH + H(+)</text>
        <dbReference type="Rhea" id="RHEA:25832"/>
        <dbReference type="ChEBI" id="CHEBI:15378"/>
        <dbReference type="ChEBI" id="CHEBI:27372"/>
        <dbReference type="ChEBI" id="CHEBI:50920"/>
        <dbReference type="ChEBI" id="CHEBI:57540"/>
        <dbReference type="ChEBI" id="CHEBI:57945"/>
        <dbReference type="EC" id="1.1.1.369"/>
    </reaction>
</comment>
<evidence type="ECO:0000256" key="1">
    <source>
        <dbReference type="ARBA" id="ARBA00010928"/>
    </source>
</evidence>
<accession>A0A5C0WN49</accession>
<dbReference type="Proteomes" id="UP000325032">
    <property type="component" value="Chromosome"/>
</dbReference>
<name>A0A5C0WN49_BACIA</name>
<evidence type="ECO:0000313" key="8">
    <source>
        <dbReference type="Proteomes" id="UP000325032"/>
    </source>
</evidence>
<dbReference type="RefSeq" id="WP_149126598.1">
    <property type="nucleotide sequence ID" value="NZ_CP043404.1"/>
</dbReference>
<dbReference type="GO" id="GO:0050112">
    <property type="term" value="F:inositol 2-dehydrogenase (NAD+) activity"/>
    <property type="evidence" value="ECO:0007669"/>
    <property type="project" value="UniProtKB-UniRule"/>
</dbReference>
<gene>
    <name evidence="7" type="primary">iolG_2</name>
    <name evidence="4" type="synonym">iolG</name>
    <name evidence="7" type="ORF">FX981_03553</name>
</gene>
<dbReference type="GO" id="GO:0019310">
    <property type="term" value="P:inositol catabolic process"/>
    <property type="evidence" value="ECO:0007669"/>
    <property type="project" value="UniProtKB-UniRule"/>
</dbReference>
<keyword evidence="2 4" id="KW-0560">Oxidoreductase</keyword>
<comment type="similarity">
    <text evidence="1 4">Belongs to the Gfo/Idh/MocA family.</text>
</comment>
<dbReference type="SUPFAM" id="SSF55347">
    <property type="entry name" value="Glyceraldehyde-3-phosphate dehydrogenase-like, C-terminal domain"/>
    <property type="match status" value="1"/>
</dbReference>
<evidence type="ECO:0000313" key="7">
    <source>
        <dbReference type="EMBL" id="QEK65283.1"/>
    </source>
</evidence>
<reference evidence="7 8" key="1">
    <citation type="journal article" date="2018" name="Plant Biotechnol. Rep.">
        <title>Diversity and antifungal activity of endophytic bacteria associated with Panax ginseng seedlings.</title>
        <authorList>
            <person name="Park J.M."/>
            <person name="Hong C.E."/>
            <person name="Jo S.H."/>
        </authorList>
    </citation>
    <scope>NUCLEOTIDE SEQUENCE [LARGE SCALE GENOMIC DNA]</scope>
    <source>
        <strain evidence="7 8">PgKB20</strain>
    </source>
</reference>
<comment type="catalytic activity">
    <reaction evidence="4">
        <text>myo-inositol + NAD(+) = scyllo-inosose + NADH + H(+)</text>
        <dbReference type="Rhea" id="RHEA:16949"/>
        <dbReference type="ChEBI" id="CHEBI:15378"/>
        <dbReference type="ChEBI" id="CHEBI:17268"/>
        <dbReference type="ChEBI" id="CHEBI:17811"/>
        <dbReference type="ChEBI" id="CHEBI:57540"/>
        <dbReference type="ChEBI" id="CHEBI:57945"/>
        <dbReference type="EC" id="1.1.1.18"/>
    </reaction>
</comment>
<evidence type="ECO:0000259" key="5">
    <source>
        <dbReference type="Pfam" id="PF01408"/>
    </source>
</evidence>
<dbReference type="EMBL" id="CP043404">
    <property type="protein sequence ID" value="QEK65283.1"/>
    <property type="molecule type" value="Genomic_DNA"/>
</dbReference>
<feature type="domain" description="Gfo/Idh/MocA-like oxidoreductase N-terminal" evidence="5">
    <location>
        <begin position="3"/>
        <end position="125"/>
    </location>
</feature>
<dbReference type="GO" id="GO:0000166">
    <property type="term" value="F:nucleotide binding"/>
    <property type="evidence" value="ECO:0007669"/>
    <property type="project" value="InterPro"/>
</dbReference>
<comment type="subunit">
    <text evidence="4">Homotetramer.</text>
</comment>
<dbReference type="AlphaFoldDB" id="A0A5C0WN49"/>
<dbReference type="PANTHER" id="PTHR43593">
    <property type="match status" value="1"/>
</dbReference>
<organism evidence="7 8">
    <name type="scientific">Bacillus safensis</name>
    <dbReference type="NCBI Taxonomy" id="561879"/>
    <lineage>
        <taxon>Bacteria</taxon>
        <taxon>Bacillati</taxon>
        <taxon>Bacillota</taxon>
        <taxon>Bacilli</taxon>
        <taxon>Bacillales</taxon>
        <taxon>Bacillaceae</taxon>
        <taxon>Bacillus</taxon>
    </lineage>
</organism>
<dbReference type="InterPro" id="IPR050424">
    <property type="entry name" value="Gfo-Idh-MocA_inositol_DH"/>
</dbReference>
<dbReference type="Gene3D" id="3.40.50.720">
    <property type="entry name" value="NAD(P)-binding Rossmann-like Domain"/>
    <property type="match status" value="1"/>
</dbReference>
<dbReference type="InterPro" id="IPR023794">
    <property type="entry name" value="MI/DCI_dehydrogenase"/>
</dbReference>
<dbReference type="SUPFAM" id="SSF51735">
    <property type="entry name" value="NAD(P)-binding Rossmann-fold domains"/>
    <property type="match status" value="1"/>
</dbReference>
<dbReference type="Gene3D" id="3.30.360.10">
    <property type="entry name" value="Dihydrodipicolinate Reductase, domain 2"/>
    <property type="match status" value="1"/>
</dbReference>
<dbReference type="PANTHER" id="PTHR43593:SF1">
    <property type="entry name" value="INOSITOL 2-DEHYDROGENASE"/>
    <property type="match status" value="1"/>
</dbReference>
<sequence length="344" mass="38204">MELKIGVIGIGAIGQDHMKRITNTLSKGRVVAVTDVNRQQAKAIVDAFSLDARIYEDGHQLIQSDEVDAVIVTSWGPTHEEYVLAAIEANKPVFCEKPLATTAEGCIRIVEAEMKKGKLLVQVGYMRRYDSGYRALKQVLDEGQVGEPLIIHAAHRNQTVPDTYTGDMSIVDTFIHEIDVHRWLLNDEYVSVQVIAPKKTQQAAEHLQDPLIVIMKTQQGTIINGEIFVHCQYGYDIQCQIVGENGMASLPDPASVVLHSQATRSTNILTDWQHRFKAAYDEELQDWINSSLKGEVNGPTAWDGYVAAVTADACLKAKATGETTPIHLQERPAFYHQSFVPEKV</sequence>
<evidence type="ECO:0000256" key="4">
    <source>
        <dbReference type="HAMAP-Rule" id="MF_01671"/>
    </source>
</evidence>
<evidence type="ECO:0000256" key="2">
    <source>
        <dbReference type="ARBA" id="ARBA00023002"/>
    </source>
</evidence>
<dbReference type="EC" id="1.1.1.369" evidence="4"/>
<dbReference type="Pfam" id="PF02894">
    <property type="entry name" value="GFO_IDH_MocA_C"/>
    <property type="match status" value="1"/>
</dbReference>
<dbReference type="InterPro" id="IPR000683">
    <property type="entry name" value="Gfo/Idh/MocA-like_OxRdtase_N"/>
</dbReference>
<dbReference type="GeneID" id="61770296"/>
<dbReference type="HAMAP" id="MF_01671">
    <property type="entry name" value="IolG"/>
    <property type="match status" value="1"/>
</dbReference>
<evidence type="ECO:0000256" key="3">
    <source>
        <dbReference type="ARBA" id="ARBA00023027"/>
    </source>
</evidence>
<dbReference type="UniPathway" id="UPA00076">
    <property type="reaction ID" value="UER00143"/>
</dbReference>
<proteinExistence type="inferred from homology"/>
<dbReference type="InterPro" id="IPR036291">
    <property type="entry name" value="NAD(P)-bd_dom_sf"/>
</dbReference>
<evidence type="ECO:0000259" key="6">
    <source>
        <dbReference type="Pfam" id="PF02894"/>
    </source>
</evidence>